<dbReference type="Proteomes" id="UP000701702">
    <property type="component" value="Unassembled WGS sequence"/>
</dbReference>
<dbReference type="InterPro" id="IPR000639">
    <property type="entry name" value="Epox_hydrolase-like"/>
</dbReference>
<keyword evidence="1" id="KW-0812">Transmembrane</keyword>
<feature type="transmembrane region" description="Helical" evidence="1">
    <location>
        <begin position="20"/>
        <end position="37"/>
    </location>
</feature>
<dbReference type="PANTHER" id="PTHR43798">
    <property type="entry name" value="MONOACYLGLYCEROL LIPASE"/>
    <property type="match status" value="1"/>
</dbReference>
<evidence type="ECO:0000259" key="2">
    <source>
        <dbReference type="Pfam" id="PF12697"/>
    </source>
</evidence>
<evidence type="ECO:0000313" key="4">
    <source>
        <dbReference type="Proteomes" id="UP000701702"/>
    </source>
</evidence>
<organism evidence="3 4">
    <name type="scientific">Cupriavidus pinatubonensis</name>
    <dbReference type="NCBI Taxonomy" id="248026"/>
    <lineage>
        <taxon>Bacteria</taxon>
        <taxon>Pseudomonadati</taxon>
        <taxon>Pseudomonadota</taxon>
        <taxon>Betaproteobacteria</taxon>
        <taxon>Burkholderiales</taxon>
        <taxon>Burkholderiaceae</taxon>
        <taxon>Cupriavidus</taxon>
    </lineage>
</organism>
<accession>A0ABM8X021</accession>
<keyword evidence="4" id="KW-1185">Reference proteome</keyword>
<dbReference type="InterPro" id="IPR029058">
    <property type="entry name" value="AB_hydrolase_fold"/>
</dbReference>
<reference evidence="3 4" key="1">
    <citation type="submission" date="2021-08" db="EMBL/GenBank/DDBJ databases">
        <authorList>
            <person name="Peeters C."/>
        </authorList>
    </citation>
    <scope>NUCLEOTIDE SEQUENCE [LARGE SCALE GENOMIC DNA]</scope>
    <source>
        <strain evidence="3 4">LMG 23994</strain>
    </source>
</reference>
<gene>
    <name evidence="3" type="primary">dhmA_2</name>
    <name evidence="3" type="ORF">LMG23994_02559</name>
</gene>
<dbReference type="Gene3D" id="3.40.50.1820">
    <property type="entry name" value="alpha/beta hydrolase"/>
    <property type="match status" value="1"/>
</dbReference>
<dbReference type="Pfam" id="PF12697">
    <property type="entry name" value="Abhydrolase_6"/>
    <property type="match status" value="1"/>
</dbReference>
<dbReference type="InterPro" id="IPR000073">
    <property type="entry name" value="AB_hydrolase_1"/>
</dbReference>
<name>A0ABM8X021_9BURK</name>
<keyword evidence="1" id="KW-1133">Transmembrane helix</keyword>
<comment type="caution">
    <text evidence="3">The sequence shown here is derived from an EMBL/GenBank/DDBJ whole genome shotgun (WGS) entry which is preliminary data.</text>
</comment>
<dbReference type="PRINTS" id="PR00412">
    <property type="entry name" value="EPOXHYDRLASE"/>
</dbReference>
<dbReference type="SUPFAM" id="SSF53474">
    <property type="entry name" value="alpha/beta-Hydrolases"/>
    <property type="match status" value="1"/>
</dbReference>
<evidence type="ECO:0000313" key="3">
    <source>
        <dbReference type="EMBL" id="CAG9173164.1"/>
    </source>
</evidence>
<sequence>MRDVQSNETTGSEPLVRPGMAAIATAVAAGTASLWVNHRARKAERLHPPVGRSMQVDGGALHYAEMGDGPPVLLLHGNGVRLEDFIACGLFDALARRHRVIAIDRPGFGHSERPRGRLWTPLAQAALFRRLLERIGVERPVIVGHSWGTLVAVEMGLCAPTDVSGLVLVSGYYYPTARADVWLNLPGATPLIGDVLDHTVLPLAWRLTLNRAVRLMFAPAPVPDNFFEVVSREMILRPRQIRAASEDAVYLVPAARRLQKRYADLTMPVTLVAGEGDMIVDPSRQSARLHREIRQSELILTPGVGHMVHHGGTTSLVNAVASMIRGA</sequence>
<protein>
    <submittedName>
        <fullName evidence="3">Haloalkane dehalogenase</fullName>
        <ecNumber evidence="3">3.8.1.5</ecNumber>
    </submittedName>
</protein>
<dbReference type="EMBL" id="CAJZAF010000012">
    <property type="protein sequence ID" value="CAG9173164.1"/>
    <property type="molecule type" value="Genomic_DNA"/>
</dbReference>
<proteinExistence type="predicted"/>
<dbReference type="GO" id="GO:0018786">
    <property type="term" value="F:haloalkane dehalogenase activity"/>
    <property type="evidence" value="ECO:0007669"/>
    <property type="project" value="UniProtKB-EC"/>
</dbReference>
<keyword evidence="3" id="KW-0378">Hydrolase</keyword>
<dbReference type="PRINTS" id="PR00111">
    <property type="entry name" value="ABHYDROLASE"/>
</dbReference>
<dbReference type="EC" id="3.8.1.5" evidence="3"/>
<dbReference type="InterPro" id="IPR050266">
    <property type="entry name" value="AB_hydrolase_sf"/>
</dbReference>
<feature type="domain" description="AB hydrolase-1" evidence="2">
    <location>
        <begin position="72"/>
        <end position="310"/>
    </location>
</feature>
<evidence type="ECO:0000256" key="1">
    <source>
        <dbReference type="SAM" id="Phobius"/>
    </source>
</evidence>
<keyword evidence="1" id="KW-0472">Membrane</keyword>